<keyword evidence="6" id="KW-1185">Reference proteome</keyword>
<organism evidence="5 6">
    <name type="scientific">Haloactinospora alba</name>
    <dbReference type="NCBI Taxonomy" id="405555"/>
    <lineage>
        <taxon>Bacteria</taxon>
        <taxon>Bacillati</taxon>
        <taxon>Actinomycetota</taxon>
        <taxon>Actinomycetes</taxon>
        <taxon>Streptosporangiales</taxon>
        <taxon>Nocardiopsidaceae</taxon>
        <taxon>Haloactinospora</taxon>
    </lineage>
</organism>
<gene>
    <name evidence="5" type="ORF">FHX37_2397</name>
</gene>
<evidence type="ECO:0000256" key="1">
    <source>
        <dbReference type="PROSITE-ProRule" id="PRU00285"/>
    </source>
</evidence>
<dbReference type="Pfam" id="PF00011">
    <property type="entry name" value="HSP20"/>
    <property type="match status" value="1"/>
</dbReference>
<reference evidence="5 6" key="1">
    <citation type="submission" date="2019-06" db="EMBL/GenBank/DDBJ databases">
        <title>Sequencing the genomes of 1000 actinobacteria strains.</title>
        <authorList>
            <person name="Klenk H.-P."/>
        </authorList>
    </citation>
    <scope>NUCLEOTIDE SEQUENCE [LARGE SCALE GENOMIC DNA]</scope>
    <source>
        <strain evidence="5 6">DSM 45015</strain>
    </source>
</reference>
<feature type="domain" description="SHSP" evidence="4">
    <location>
        <begin position="42"/>
        <end position="154"/>
    </location>
</feature>
<evidence type="ECO:0000259" key="4">
    <source>
        <dbReference type="PROSITE" id="PS01031"/>
    </source>
</evidence>
<dbReference type="Proteomes" id="UP000317422">
    <property type="component" value="Unassembled WGS sequence"/>
</dbReference>
<accession>A0A543NKR2</accession>
<evidence type="ECO:0000313" key="5">
    <source>
        <dbReference type="EMBL" id="TQN32438.1"/>
    </source>
</evidence>
<dbReference type="PANTHER" id="PTHR11527">
    <property type="entry name" value="HEAT-SHOCK PROTEIN 20 FAMILY MEMBER"/>
    <property type="match status" value="1"/>
</dbReference>
<dbReference type="InterPro" id="IPR002068">
    <property type="entry name" value="A-crystallin/Hsp20_dom"/>
</dbReference>
<comment type="similarity">
    <text evidence="1 2">Belongs to the small heat shock protein (HSP20) family.</text>
</comment>
<dbReference type="Gene3D" id="2.60.40.790">
    <property type="match status" value="1"/>
</dbReference>
<protein>
    <submittedName>
        <fullName evidence="5">HSP20 family protein</fullName>
    </submittedName>
</protein>
<proteinExistence type="inferred from homology"/>
<dbReference type="SUPFAM" id="SSF49764">
    <property type="entry name" value="HSP20-like chaperones"/>
    <property type="match status" value="1"/>
</dbReference>
<dbReference type="PROSITE" id="PS01031">
    <property type="entry name" value="SHSP"/>
    <property type="match status" value="1"/>
</dbReference>
<dbReference type="InterPro" id="IPR008978">
    <property type="entry name" value="HSP20-like_chaperone"/>
</dbReference>
<evidence type="ECO:0000256" key="2">
    <source>
        <dbReference type="RuleBase" id="RU003616"/>
    </source>
</evidence>
<dbReference type="AlphaFoldDB" id="A0A543NKR2"/>
<name>A0A543NKR2_9ACTN</name>
<feature type="region of interest" description="Disordered" evidence="3">
    <location>
        <begin position="139"/>
        <end position="159"/>
    </location>
</feature>
<dbReference type="InterPro" id="IPR031107">
    <property type="entry name" value="Small_HSP"/>
</dbReference>
<evidence type="ECO:0000313" key="6">
    <source>
        <dbReference type="Proteomes" id="UP000317422"/>
    </source>
</evidence>
<comment type="caution">
    <text evidence="5">The sequence shown here is derived from an EMBL/GenBank/DDBJ whole genome shotgun (WGS) entry which is preliminary data.</text>
</comment>
<evidence type="ECO:0000256" key="3">
    <source>
        <dbReference type="SAM" id="MobiDB-lite"/>
    </source>
</evidence>
<dbReference type="EMBL" id="VFQC01000001">
    <property type="protein sequence ID" value="TQN32438.1"/>
    <property type="molecule type" value="Genomic_DNA"/>
</dbReference>
<sequence length="159" mass="17672">MTAKRRKGANPFRGVLDMMSEMNRISDTMSTLETSSGYAQPRGHADAWSPTTDIFARGDDLVIQCEIPGVNPDEVEVSFSHGYLTISGERRRNDEDRLYYASERFLGNFRREVTLPVGIDEDSLEANFDDGLLEVTVHGGADASGPSQIEVQSKKRRGK</sequence>
<dbReference type="CDD" id="cd06464">
    <property type="entry name" value="ACD_sHsps-like"/>
    <property type="match status" value="1"/>
</dbReference>